<proteinExistence type="predicted"/>
<dbReference type="GO" id="GO:0016787">
    <property type="term" value="F:hydrolase activity"/>
    <property type="evidence" value="ECO:0007669"/>
    <property type="project" value="UniProtKB-KW"/>
</dbReference>
<dbReference type="OrthoDB" id="64767at2759"/>
<dbReference type="InterPro" id="IPR027417">
    <property type="entry name" value="P-loop_NTPase"/>
</dbReference>
<evidence type="ECO:0000256" key="2">
    <source>
        <dbReference type="ARBA" id="ARBA00022801"/>
    </source>
</evidence>
<reference evidence="9" key="1">
    <citation type="submission" date="2017-02" db="UniProtKB">
        <authorList>
            <consortium name="WormBaseParasite"/>
        </authorList>
    </citation>
    <scope>IDENTIFICATION</scope>
</reference>
<accession>A0A0R3UC74</accession>
<dbReference type="WBParaSite" id="MCOS_0000452201-mRNA-1">
    <property type="protein sequence ID" value="MCOS_0000452201-mRNA-1"/>
    <property type="gene ID" value="MCOS_0000452201"/>
</dbReference>
<evidence type="ECO:0000256" key="4">
    <source>
        <dbReference type="ARBA" id="ARBA00022840"/>
    </source>
</evidence>
<dbReference type="EMBL" id="UXSR01001804">
    <property type="protein sequence ID" value="VDD78520.1"/>
    <property type="molecule type" value="Genomic_DNA"/>
</dbReference>
<gene>
    <name evidence="7" type="ORF">MCOS_LOCUS4523</name>
</gene>
<dbReference type="GO" id="GO:0005524">
    <property type="term" value="F:ATP binding"/>
    <property type="evidence" value="ECO:0007669"/>
    <property type="project" value="UniProtKB-KW"/>
</dbReference>
<keyword evidence="1" id="KW-0547">Nucleotide-binding</keyword>
<comment type="catalytic activity">
    <reaction evidence="5">
        <text>ATP + H2O = ADP + phosphate + H(+)</text>
        <dbReference type="Rhea" id="RHEA:13065"/>
        <dbReference type="ChEBI" id="CHEBI:15377"/>
        <dbReference type="ChEBI" id="CHEBI:15378"/>
        <dbReference type="ChEBI" id="CHEBI:30616"/>
        <dbReference type="ChEBI" id="CHEBI:43474"/>
        <dbReference type="ChEBI" id="CHEBI:456216"/>
        <dbReference type="EC" id="3.6.4.13"/>
    </reaction>
</comment>
<sequence>MSWYGCRKTFGDDVGLVTRDISVSVNARILIMTTEILLKMVRNASIADIVSVIMDEEQLLLMLLQNVTLVLLSATLPNVVEFADWLGRARGGSEIHVCQTLKRPVPLQQYLYTGRDRRIRNKLPGGEEGRPI</sequence>
<evidence type="ECO:0000256" key="3">
    <source>
        <dbReference type="ARBA" id="ARBA00022806"/>
    </source>
</evidence>
<dbReference type="PROSITE" id="PS51192">
    <property type="entry name" value="HELICASE_ATP_BIND_1"/>
    <property type="match status" value="1"/>
</dbReference>
<dbReference type="PANTHER" id="PTHR12131:SF1">
    <property type="entry name" value="ATP-DEPENDENT RNA HELICASE SUPV3L1, MITOCHONDRIAL-RELATED"/>
    <property type="match status" value="1"/>
</dbReference>
<keyword evidence="2" id="KW-0378">Hydrolase</keyword>
<evidence type="ECO:0000259" key="6">
    <source>
        <dbReference type="PROSITE" id="PS51192"/>
    </source>
</evidence>
<dbReference type="PANTHER" id="PTHR12131">
    <property type="entry name" value="ATP-DEPENDENT RNA AND DNA HELICASE"/>
    <property type="match status" value="1"/>
</dbReference>
<dbReference type="Proteomes" id="UP000267029">
    <property type="component" value="Unassembled WGS sequence"/>
</dbReference>
<dbReference type="GO" id="GO:0055087">
    <property type="term" value="C:Ski complex"/>
    <property type="evidence" value="ECO:0007669"/>
    <property type="project" value="TreeGrafter"/>
</dbReference>
<keyword evidence="4" id="KW-0067">ATP-binding</keyword>
<dbReference type="Gene3D" id="3.40.50.300">
    <property type="entry name" value="P-loop containing nucleotide triphosphate hydrolases"/>
    <property type="match status" value="1"/>
</dbReference>
<evidence type="ECO:0000313" key="7">
    <source>
        <dbReference type="EMBL" id="VDD78520.1"/>
    </source>
</evidence>
<name>A0A0R3UC74_MESCO</name>
<organism evidence="9">
    <name type="scientific">Mesocestoides corti</name>
    <name type="common">Flatworm</name>
    <dbReference type="NCBI Taxonomy" id="53468"/>
    <lineage>
        <taxon>Eukaryota</taxon>
        <taxon>Metazoa</taxon>
        <taxon>Spiralia</taxon>
        <taxon>Lophotrochozoa</taxon>
        <taxon>Platyhelminthes</taxon>
        <taxon>Cestoda</taxon>
        <taxon>Eucestoda</taxon>
        <taxon>Cyclophyllidea</taxon>
        <taxon>Mesocestoididae</taxon>
        <taxon>Mesocestoides</taxon>
    </lineage>
</organism>
<dbReference type="GO" id="GO:0003724">
    <property type="term" value="F:RNA helicase activity"/>
    <property type="evidence" value="ECO:0007669"/>
    <property type="project" value="UniProtKB-EC"/>
</dbReference>
<dbReference type="GO" id="GO:0070478">
    <property type="term" value="P:nuclear-transcribed mRNA catabolic process, 3'-5' exonucleolytic nonsense-mediated decay"/>
    <property type="evidence" value="ECO:0007669"/>
    <property type="project" value="TreeGrafter"/>
</dbReference>
<reference evidence="7 8" key="2">
    <citation type="submission" date="2018-10" db="EMBL/GenBank/DDBJ databases">
        <authorList>
            <consortium name="Pathogen Informatics"/>
        </authorList>
    </citation>
    <scope>NUCLEOTIDE SEQUENCE [LARGE SCALE GENOMIC DNA]</scope>
</reference>
<keyword evidence="8" id="KW-1185">Reference proteome</keyword>
<dbReference type="AlphaFoldDB" id="A0A0R3UC74"/>
<evidence type="ECO:0000256" key="1">
    <source>
        <dbReference type="ARBA" id="ARBA00022741"/>
    </source>
</evidence>
<evidence type="ECO:0000313" key="9">
    <source>
        <dbReference type="WBParaSite" id="MCOS_0000452201-mRNA-1"/>
    </source>
</evidence>
<dbReference type="InterPro" id="IPR014001">
    <property type="entry name" value="Helicase_ATP-bd"/>
</dbReference>
<dbReference type="InterPro" id="IPR050699">
    <property type="entry name" value="RNA-DNA_Helicase"/>
</dbReference>
<dbReference type="SUPFAM" id="SSF52540">
    <property type="entry name" value="P-loop containing nucleoside triphosphate hydrolases"/>
    <property type="match status" value="1"/>
</dbReference>
<evidence type="ECO:0000313" key="8">
    <source>
        <dbReference type="Proteomes" id="UP000267029"/>
    </source>
</evidence>
<feature type="domain" description="Helicase ATP-binding" evidence="6">
    <location>
        <begin position="1"/>
        <end position="94"/>
    </location>
</feature>
<dbReference type="STRING" id="53468.A0A0R3UC74"/>
<keyword evidence="3" id="KW-0347">Helicase</keyword>
<evidence type="ECO:0000256" key="5">
    <source>
        <dbReference type="ARBA" id="ARBA00047984"/>
    </source>
</evidence>
<protein>
    <submittedName>
        <fullName evidence="9">Helicase ATP-binding domain-containing protein</fullName>
    </submittedName>
</protein>